<reference evidence="2 3" key="1">
    <citation type="submission" date="2019-05" db="EMBL/GenBank/DDBJ databases">
        <title>Another draft genome of Portunus trituberculatus and its Hox gene families provides insights of decapod evolution.</title>
        <authorList>
            <person name="Jeong J.-H."/>
            <person name="Song I."/>
            <person name="Kim S."/>
            <person name="Choi T."/>
            <person name="Kim D."/>
            <person name="Ryu S."/>
            <person name="Kim W."/>
        </authorList>
    </citation>
    <scope>NUCLEOTIDE SEQUENCE [LARGE SCALE GENOMIC DNA]</scope>
    <source>
        <tissue evidence="2">Muscle</tissue>
    </source>
</reference>
<evidence type="ECO:0000256" key="1">
    <source>
        <dbReference type="SAM" id="MobiDB-lite"/>
    </source>
</evidence>
<feature type="compositionally biased region" description="Pro residues" evidence="1">
    <location>
        <begin position="43"/>
        <end position="53"/>
    </location>
</feature>
<organism evidence="2 3">
    <name type="scientific">Portunus trituberculatus</name>
    <name type="common">Swimming crab</name>
    <name type="synonym">Neptunus trituberculatus</name>
    <dbReference type="NCBI Taxonomy" id="210409"/>
    <lineage>
        <taxon>Eukaryota</taxon>
        <taxon>Metazoa</taxon>
        <taxon>Ecdysozoa</taxon>
        <taxon>Arthropoda</taxon>
        <taxon>Crustacea</taxon>
        <taxon>Multicrustacea</taxon>
        <taxon>Malacostraca</taxon>
        <taxon>Eumalacostraca</taxon>
        <taxon>Eucarida</taxon>
        <taxon>Decapoda</taxon>
        <taxon>Pleocyemata</taxon>
        <taxon>Brachyura</taxon>
        <taxon>Eubrachyura</taxon>
        <taxon>Portunoidea</taxon>
        <taxon>Portunidae</taxon>
        <taxon>Portuninae</taxon>
        <taxon>Portunus</taxon>
    </lineage>
</organism>
<comment type="caution">
    <text evidence="2">The sequence shown here is derived from an EMBL/GenBank/DDBJ whole genome shotgun (WGS) entry which is preliminary data.</text>
</comment>
<keyword evidence="3" id="KW-1185">Reference proteome</keyword>
<accession>A0A5B7E6B6</accession>
<proteinExistence type="predicted"/>
<evidence type="ECO:0000313" key="2">
    <source>
        <dbReference type="EMBL" id="MPC28324.1"/>
    </source>
</evidence>
<dbReference type="AlphaFoldDB" id="A0A5B7E6B6"/>
<dbReference type="EMBL" id="VSRR010001894">
    <property type="protein sequence ID" value="MPC28324.1"/>
    <property type="molecule type" value="Genomic_DNA"/>
</dbReference>
<feature type="region of interest" description="Disordered" evidence="1">
    <location>
        <begin position="21"/>
        <end position="68"/>
    </location>
</feature>
<protein>
    <submittedName>
        <fullName evidence="2">Uncharacterized protein</fullName>
    </submittedName>
</protein>
<sequence>MGSVGWGEGFSPTPCTSTSPIIPIHYQNHHHHHHHHHQSSYPTPLPPPPPPVITPQIQCPYPPSSRSALPCPALPCPALPHPAPPRLSPTPAH</sequence>
<evidence type="ECO:0000313" key="3">
    <source>
        <dbReference type="Proteomes" id="UP000324222"/>
    </source>
</evidence>
<gene>
    <name evidence="2" type="ORF">E2C01_021525</name>
</gene>
<name>A0A5B7E6B6_PORTR</name>
<feature type="compositionally biased region" description="Basic residues" evidence="1">
    <location>
        <begin position="27"/>
        <end position="38"/>
    </location>
</feature>
<dbReference type="Proteomes" id="UP000324222">
    <property type="component" value="Unassembled WGS sequence"/>
</dbReference>